<accession>A0A9P8I3J0</accession>
<dbReference type="EMBL" id="JAGHQM010003753">
    <property type="protein sequence ID" value="KAH0541708.1"/>
    <property type="molecule type" value="Genomic_DNA"/>
</dbReference>
<feature type="transmembrane region" description="Helical" evidence="5">
    <location>
        <begin position="150"/>
        <end position="168"/>
    </location>
</feature>
<organism evidence="6 7">
    <name type="scientific">Trichoglossum hirsutum</name>
    <dbReference type="NCBI Taxonomy" id="265104"/>
    <lineage>
        <taxon>Eukaryota</taxon>
        <taxon>Fungi</taxon>
        <taxon>Dikarya</taxon>
        <taxon>Ascomycota</taxon>
        <taxon>Pezizomycotina</taxon>
        <taxon>Geoglossomycetes</taxon>
        <taxon>Geoglossales</taxon>
        <taxon>Geoglossaceae</taxon>
        <taxon>Trichoglossum</taxon>
    </lineage>
</organism>
<name>A0A9P8I3J0_9PEZI</name>
<dbReference type="PANTHER" id="PTHR11706:SF101">
    <property type="entry name" value="MANGANESE TRANSPORTER SMF1"/>
    <property type="match status" value="1"/>
</dbReference>
<feature type="transmembrane region" description="Helical" evidence="5">
    <location>
        <begin position="59"/>
        <end position="83"/>
    </location>
</feature>
<evidence type="ECO:0000256" key="4">
    <source>
        <dbReference type="ARBA" id="ARBA00023136"/>
    </source>
</evidence>
<comment type="subcellular location">
    <subcellularLocation>
        <location evidence="1">Membrane</location>
        <topology evidence="1">Multi-pass membrane protein</topology>
    </subcellularLocation>
</comment>
<evidence type="ECO:0000313" key="7">
    <source>
        <dbReference type="Proteomes" id="UP000750711"/>
    </source>
</evidence>
<dbReference type="GO" id="GO:0015086">
    <property type="term" value="F:cadmium ion transmembrane transporter activity"/>
    <property type="evidence" value="ECO:0007669"/>
    <property type="project" value="TreeGrafter"/>
</dbReference>
<evidence type="ECO:0000256" key="3">
    <source>
        <dbReference type="ARBA" id="ARBA00022989"/>
    </source>
</evidence>
<dbReference type="GO" id="GO:0034755">
    <property type="term" value="P:iron ion transmembrane transport"/>
    <property type="evidence" value="ECO:0007669"/>
    <property type="project" value="TreeGrafter"/>
</dbReference>
<feature type="transmembrane region" description="Helical" evidence="5">
    <location>
        <begin position="103"/>
        <end position="129"/>
    </location>
</feature>
<dbReference type="PRINTS" id="PR00447">
    <property type="entry name" value="NATRESASSCMP"/>
</dbReference>
<gene>
    <name evidence="6" type="ORF">GP486_008695</name>
</gene>
<keyword evidence="4 5" id="KW-0472">Membrane</keyword>
<proteinExistence type="predicted"/>
<protein>
    <submittedName>
        <fullName evidence="6">Uncharacterized protein</fullName>
    </submittedName>
</protein>
<dbReference type="GO" id="GO:0005384">
    <property type="term" value="F:manganese ion transmembrane transporter activity"/>
    <property type="evidence" value="ECO:0007669"/>
    <property type="project" value="TreeGrafter"/>
</dbReference>
<feature type="transmembrane region" description="Helical" evidence="5">
    <location>
        <begin position="220"/>
        <end position="244"/>
    </location>
</feature>
<keyword evidence="3 5" id="KW-1133">Transmembrane helix</keyword>
<evidence type="ECO:0000256" key="1">
    <source>
        <dbReference type="ARBA" id="ARBA00004141"/>
    </source>
</evidence>
<reference evidence="6" key="1">
    <citation type="submission" date="2021-03" db="EMBL/GenBank/DDBJ databases">
        <title>Comparative genomics and phylogenomic investigation of the class Geoglossomycetes provide insights into ecological specialization and systematics.</title>
        <authorList>
            <person name="Melie T."/>
            <person name="Pirro S."/>
            <person name="Miller A.N."/>
            <person name="Quandt A."/>
        </authorList>
    </citation>
    <scope>NUCLEOTIDE SEQUENCE</scope>
    <source>
        <strain evidence="6">CAQ_001_2017</strain>
    </source>
</reference>
<evidence type="ECO:0000256" key="2">
    <source>
        <dbReference type="ARBA" id="ARBA00022692"/>
    </source>
</evidence>
<sequence>MPHSLYLGSGVVKSRVLDFDIQHGNATEESEDHYSKDIPKYKPSLSAIKYCLSYSVVELAISLFSFALFVNSAILIVAGASLSKNNSADEADLFGIYHLLYRTLSPAAATLFALALLLSGTSAGIICTISGQIVSEGQLNWTVAPWLRRLITRAISITPSIIIAASVGKNGLTAALNASQVTLSVILPFVTAPLIYFTCRDRFMTVSTSDGGEGVGMGNGWITNVLAVIIWLIIVIMNFTLLVLTGLGKI</sequence>
<dbReference type="PANTHER" id="PTHR11706">
    <property type="entry name" value="SOLUTE CARRIER PROTEIN FAMILY 11 MEMBER"/>
    <property type="match status" value="1"/>
</dbReference>
<dbReference type="InterPro" id="IPR001046">
    <property type="entry name" value="NRAMP_fam"/>
</dbReference>
<evidence type="ECO:0000256" key="5">
    <source>
        <dbReference type="SAM" id="Phobius"/>
    </source>
</evidence>
<dbReference type="AlphaFoldDB" id="A0A9P8I3J0"/>
<dbReference type="Pfam" id="PF01566">
    <property type="entry name" value="Nramp"/>
    <property type="match status" value="1"/>
</dbReference>
<keyword evidence="7" id="KW-1185">Reference proteome</keyword>
<dbReference type="GO" id="GO:0030026">
    <property type="term" value="P:intracellular manganese ion homeostasis"/>
    <property type="evidence" value="ECO:0007669"/>
    <property type="project" value="TreeGrafter"/>
</dbReference>
<evidence type="ECO:0000313" key="6">
    <source>
        <dbReference type="EMBL" id="KAH0541708.1"/>
    </source>
</evidence>
<dbReference type="Proteomes" id="UP000750711">
    <property type="component" value="Unassembled WGS sequence"/>
</dbReference>
<dbReference type="GO" id="GO:0005886">
    <property type="term" value="C:plasma membrane"/>
    <property type="evidence" value="ECO:0007669"/>
    <property type="project" value="TreeGrafter"/>
</dbReference>
<keyword evidence="2 5" id="KW-0812">Transmembrane</keyword>
<feature type="transmembrane region" description="Helical" evidence="5">
    <location>
        <begin position="180"/>
        <end position="199"/>
    </location>
</feature>
<comment type="caution">
    <text evidence="6">The sequence shown here is derived from an EMBL/GenBank/DDBJ whole genome shotgun (WGS) entry which is preliminary data.</text>
</comment>